<dbReference type="PANTHER" id="PTHR33332">
    <property type="entry name" value="REVERSE TRANSCRIPTASE DOMAIN-CONTAINING PROTEIN"/>
    <property type="match status" value="1"/>
</dbReference>
<protein>
    <submittedName>
        <fullName evidence="1">Mitochondrial enolase superfamily member 1</fullName>
    </submittedName>
</protein>
<keyword evidence="2" id="KW-1185">Reference proteome</keyword>
<gene>
    <name evidence="1" type="ORF">GRJ2_000100800</name>
</gene>
<accession>A0ABC9VTG9</accession>
<sequence length="251" mass="27833">MAAPDQQGWGKMHLRPFSLSRDESSRIGNVDCGGNSTPMARDGQVQVMEMLNETNEEDNKKVNSVVQLRHMIVMMIQLNPVKWSIVGLNTDLLGQIPSSISINHLDDGTEYTLSRCAGDTKLGGVPDTPDGRAAIQKDLDRLAKWADRKLMKFIKKQCKALHVDRNNPRYQNRLGAGRLESNFEEKALRVLVDTKLTMSQPHALVAKKVNSLLDSIRGNIASRVREVILLHSSALVRCIRSAGSTPTLPIT</sequence>
<dbReference type="EMBL" id="BAAFJT010000001">
    <property type="protein sequence ID" value="GAB0176356.1"/>
    <property type="molecule type" value="Genomic_DNA"/>
</dbReference>
<proteinExistence type="predicted"/>
<comment type="caution">
    <text evidence="1">The sequence shown here is derived from an EMBL/GenBank/DDBJ whole genome shotgun (WGS) entry which is preliminary data.</text>
</comment>
<reference evidence="1 2" key="1">
    <citation type="submission" date="2024-06" db="EMBL/GenBank/DDBJ databases">
        <title>The draft genome of Grus japonensis, version 3.</title>
        <authorList>
            <person name="Nabeshima K."/>
            <person name="Suzuki S."/>
            <person name="Onuma M."/>
        </authorList>
    </citation>
    <scope>NUCLEOTIDE SEQUENCE [LARGE SCALE GENOMIC DNA]</scope>
    <source>
        <strain evidence="1 2">451A</strain>
    </source>
</reference>
<organism evidence="1 2">
    <name type="scientific">Grus japonensis</name>
    <name type="common">Japanese crane</name>
    <name type="synonym">Red-crowned crane</name>
    <dbReference type="NCBI Taxonomy" id="30415"/>
    <lineage>
        <taxon>Eukaryota</taxon>
        <taxon>Metazoa</taxon>
        <taxon>Chordata</taxon>
        <taxon>Craniata</taxon>
        <taxon>Vertebrata</taxon>
        <taxon>Euteleostomi</taxon>
        <taxon>Archelosauria</taxon>
        <taxon>Archosauria</taxon>
        <taxon>Dinosauria</taxon>
        <taxon>Saurischia</taxon>
        <taxon>Theropoda</taxon>
        <taxon>Coelurosauria</taxon>
        <taxon>Aves</taxon>
        <taxon>Neognathae</taxon>
        <taxon>Neoaves</taxon>
        <taxon>Gruiformes</taxon>
        <taxon>Gruidae</taxon>
        <taxon>Grus</taxon>
    </lineage>
</organism>
<evidence type="ECO:0000313" key="1">
    <source>
        <dbReference type="EMBL" id="GAB0176356.1"/>
    </source>
</evidence>
<name>A0ABC9VTG9_GRUJA</name>
<dbReference type="AlphaFoldDB" id="A0ABC9VTG9"/>
<evidence type="ECO:0000313" key="2">
    <source>
        <dbReference type="Proteomes" id="UP001623348"/>
    </source>
</evidence>
<dbReference type="Proteomes" id="UP001623348">
    <property type="component" value="Unassembled WGS sequence"/>
</dbReference>